<reference evidence="9 10" key="1">
    <citation type="journal article" date="2011" name="J. Bacteriol.">
        <title>Genome sequence of Taylorella equigenitalis MCE9, the causative agent of contagious equine metritis.</title>
        <authorList>
            <person name="Hebert L."/>
            <person name="Moumen B."/>
            <person name="Duquesne F."/>
            <person name="Breuil M.F."/>
            <person name="Laugier C."/>
            <person name="Batto J.M."/>
            <person name="Renault P."/>
            <person name="Petry S."/>
        </authorList>
    </citation>
    <scope>NUCLEOTIDE SEQUENCE [LARGE SCALE GENOMIC DNA]</scope>
    <source>
        <strain evidence="9 10">MCE9</strain>
    </source>
</reference>
<gene>
    <name evidence="9" type="ordered locus">TEQUI_0223</name>
</gene>
<dbReference type="NCBIfam" id="TIGR00675">
    <property type="entry name" value="dcm"/>
    <property type="match status" value="1"/>
</dbReference>
<dbReference type="InterPro" id="IPR050750">
    <property type="entry name" value="C5-MTase"/>
</dbReference>
<evidence type="ECO:0000256" key="1">
    <source>
        <dbReference type="ARBA" id="ARBA00022603"/>
    </source>
</evidence>
<dbReference type="Pfam" id="PF00145">
    <property type="entry name" value="DNA_methylase"/>
    <property type="match status" value="1"/>
</dbReference>
<keyword evidence="2 6" id="KW-0808">Transferase</keyword>
<dbReference type="PROSITE" id="PS51679">
    <property type="entry name" value="SAM_MT_C5"/>
    <property type="match status" value="1"/>
</dbReference>
<evidence type="ECO:0000256" key="7">
    <source>
        <dbReference type="RuleBase" id="RU000416"/>
    </source>
</evidence>
<protein>
    <recommendedName>
        <fullName evidence="8">Cytosine-specific methyltransferase</fullName>
        <ecNumber evidence="8">2.1.1.37</ecNumber>
    </recommendedName>
</protein>
<accession>A0A654KH52</accession>
<dbReference type="GO" id="GO:0009307">
    <property type="term" value="P:DNA restriction-modification system"/>
    <property type="evidence" value="ECO:0007669"/>
    <property type="project" value="UniProtKB-KW"/>
</dbReference>
<dbReference type="GO" id="GO:0032259">
    <property type="term" value="P:methylation"/>
    <property type="evidence" value="ECO:0007669"/>
    <property type="project" value="UniProtKB-KW"/>
</dbReference>
<name>A0A654KH52_TAYEM</name>
<dbReference type="Gene3D" id="3.40.50.150">
    <property type="entry name" value="Vaccinia Virus protein VP39"/>
    <property type="match status" value="1"/>
</dbReference>
<dbReference type="Gene3D" id="3.90.120.10">
    <property type="entry name" value="DNA Methylase, subunit A, domain 2"/>
    <property type="match status" value="1"/>
</dbReference>
<dbReference type="InterPro" id="IPR029063">
    <property type="entry name" value="SAM-dependent_MTases_sf"/>
</dbReference>
<sequence length="160" mass="17918">MFAGIGCIRLGFEQAFGNKLKTVYVSEIDSNAVKTYTSNFSSNKLIHGDVTKEVESDIPPHDFLLAGFPCHAFSAAGRQMGFDDARGTLFFEVARIINYHKPQVVFAENVKNLVNHDKGKTFKVIVSALKNLGYQVFHQVLNSKNFGVPQNRKRIYIVAF</sequence>
<evidence type="ECO:0000256" key="4">
    <source>
        <dbReference type="ARBA" id="ARBA00022747"/>
    </source>
</evidence>
<dbReference type="REBASE" id="31741">
    <property type="entry name" value="M.TeqORF223P"/>
</dbReference>
<evidence type="ECO:0000256" key="6">
    <source>
        <dbReference type="PROSITE-ProRule" id="PRU01016"/>
    </source>
</evidence>
<organism evidence="9 10">
    <name type="scientific">Taylorella equigenitalis (strain MCE9)</name>
    <dbReference type="NCBI Taxonomy" id="937774"/>
    <lineage>
        <taxon>Bacteria</taxon>
        <taxon>Pseudomonadati</taxon>
        <taxon>Pseudomonadota</taxon>
        <taxon>Betaproteobacteria</taxon>
        <taxon>Burkholderiales</taxon>
        <taxon>Alcaligenaceae</taxon>
        <taxon>Taylorella</taxon>
    </lineage>
</organism>
<dbReference type="GO" id="GO:0003886">
    <property type="term" value="F:DNA (cytosine-5-)-methyltransferase activity"/>
    <property type="evidence" value="ECO:0007669"/>
    <property type="project" value="UniProtKB-EC"/>
</dbReference>
<dbReference type="AlphaFoldDB" id="A0A654KH52"/>
<keyword evidence="3 6" id="KW-0949">S-adenosyl-L-methionine</keyword>
<keyword evidence="1 6" id="KW-0489">Methyltransferase</keyword>
<feature type="active site" evidence="6">
    <location>
        <position position="70"/>
    </location>
</feature>
<dbReference type="PANTHER" id="PTHR46098:SF1">
    <property type="entry name" value="TRNA (CYTOSINE(38)-C(5))-METHYLTRANSFERASE"/>
    <property type="match status" value="1"/>
</dbReference>
<dbReference type="InterPro" id="IPR018117">
    <property type="entry name" value="C5_DNA_meth_AS"/>
</dbReference>
<evidence type="ECO:0000256" key="8">
    <source>
        <dbReference type="RuleBase" id="RU000417"/>
    </source>
</evidence>
<comment type="similarity">
    <text evidence="6 7">Belongs to the class I-like SAM-binding methyltransferase superfamily. C5-methyltransferase family.</text>
</comment>
<evidence type="ECO:0000313" key="10">
    <source>
        <dbReference type="Proteomes" id="UP000007472"/>
    </source>
</evidence>
<evidence type="ECO:0000313" key="9">
    <source>
        <dbReference type="EMBL" id="ADU91176.1"/>
    </source>
</evidence>
<dbReference type="EMBL" id="CP002456">
    <property type="protein sequence ID" value="ADU91176.1"/>
    <property type="molecule type" value="Genomic_DNA"/>
</dbReference>
<dbReference type="InterPro" id="IPR001525">
    <property type="entry name" value="C5_MeTfrase"/>
</dbReference>
<dbReference type="PRINTS" id="PR00105">
    <property type="entry name" value="C5METTRFRASE"/>
</dbReference>
<proteinExistence type="inferred from homology"/>
<dbReference type="Proteomes" id="UP000007472">
    <property type="component" value="Chromosome"/>
</dbReference>
<dbReference type="KEGG" id="teq:TEQUI_0223"/>
<dbReference type="PROSITE" id="PS00094">
    <property type="entry name" value="C5_MTASE_1"/>
    <property type="match status" value="1"/>
</dbReference>
<evidence type="ECO:0000256" key="3">
    <source>
        <dbReference type="ARBA" id="ARBA00022691"/>
    </source>
</evidence>
<dbReference type="EC" id="2.1.1.37" evidence="8"/>
<evidence type="ECO:0000256" key="2">
    <source>
        <dbReference type="ARBA" id="ARBA00022679"/>
    </source>
</evidence>
<dbReference type="SUPFAM" id="SSF53335">
    <property type="entry name" value="S-adenosyl-L-methionine-dependent methyltransferases"/>
    <property type="match status" value="1"/>
</dbReference>
<dbReference type="PANTHER" id="PTHR46098">
    <property type="entry name" value="TRNA (CYTOSINE(38)-C(5))-METHYLTRANSFERASE"/>
    <property type="match status" value="1"/>
</dbReference>
<comment type="catalytic activity">
    <reaction evidence="5 8">
        <text>a 2'-deoxycytidine in DNA + S-adenosyl-L-methionine = a 5-methyl-2'-deoxycytidine in DNA + S-adenosyl-L-homocysteine + H(+)</text>
        <dbReference type="Rhea" id="RHEA:13681"/>
        <dbReference type="Rhea" id="RHEA-COMP:11369"/>
        <dbReference type="Rhea" id="RHEA-COMP:11370"/>
        <dbReference type="ChEBI" id="CHEBI:15378"/>
        <dbReference type="ChEBI" id="CHEBI:57856"/>
        <dbReference type="ChEBI" id="CHEBI:59789"/>
        <dbReference type="ChEBI" id="CHEBI:85452"/>
        <dbReference type="ChEBI" id="CHEBI:85454"/>
        <dbReference type="EC" id="2.1.1.37"/>
    </reaction>
</comment>
<evidence type="ECO:0000256" key="5">
    <source>
        <dbReference type="ARBA" id="ARBA00047422"/>
    </source>
</evidence>
<keyword evidence="4" id="KW-0680">Restriction system</keyword>